<proteinExistence type="predicted"/>
<dbReference type="RefSeq" id="WP_066688277.1">
    <property type="nucleotide sequence ID" value="NZ_CP117025.1"/>
</dbReference>
<comment type="caution">
    <text evidence="2">The sequence shown here is derived from an EMBL/GenBank/DDBJ whole genome shotgun (WGS) entry which is preliminary data.</text>
</comment>
<evidence type="ECO:0000313" key="2">
    <source>
        <dbReference type="EMBL" id="KZE18345.1"/>
    </source>
</evidence>
<dbReference type="Pfam" id="PF06693">
    <property type="entry name" value="DUF1190"/>
    <property type="match status" value="1"/>
</dbReference>
<gene>
    <name evidence="2" type="ORF">AVT10_09165</name>
</gene>
<feature type="compositionally biased region" description="Gly residues" evidence="1">
    <location>
        <begin position="197"/>
        <end position="207"/>
    </location>
</feature>
<dbReference type="Proteomes" id="UP000076609">
    <property type="component" value="Unassembled WGS sequence"/>
</dbReference>
<dbReference type="InterPro" id="IPR009576">
    <property type="entry name" value="Biofilm_formation_YgiB"/>
</dbReference>
<feature type="region of interest" description="Disordered" evidence="1">
    <location>
        <begin position="186"/>
        <end position="207"/>
    </location>
</feature>
<name>A0ABR5YH51_9SPHN</name>
<dbReference type="PROSITE" id="PS51257">
    <property type="entry name" value="PROKAR_LIPOPROTEIN"/>
    <property type="match status" value="1"/>
</dbReference>
<reference evidence="3" key="1">
    <citation type="submission" date="2016-01" db="EMBL/GenBank/DDBJ databases">
        <title>Draft genome of Chromobacterium sp. F49.</title>
        <authorList>
            <person name="Hong K.W."/>
        </authorList>
    </citation>
    <scope>NUCLEOTIDE SEQUENCE [LARGE SCALE GENOMIC DNA]</scope>
    <source>
        <strain evidence="3">CN3</strain>
    </source>
</reference>
<feature type="compositionally biased region" description="Low complexity" evidence="1">
    <location>
        <begin position="186"/>
        <end position="196"/>
    </location>
</feature>
<sequence length="207" mass="22194">MTTLPPRRKRSVAAGLTAVGAVAMLSGCDDNNEQARFGPPTEVAAFQTVQQCVDSGQFDRDTCVAAQQKAFNEDGKAAPRFDSQQLCEEQFGAAQCQRRSEGGQSFFTPLLTGFLIGQLLNNNSSRYTYGGLYRDRRDRDGGWYTGSGAYLSPNNGYRYNVGSKAITTPVTTQRIQTRSSVVSRGGFGGRVSARSSGGWGGGRSFGG</sequence>
<evidence type="ECO:0000256" key="1">
    <source>
        <dbReference type="SAM" id="MobiDB-lite"/>
    </source>
</evidence>
<protein>
    <recommendedName>
        <fullName evidence="4">DUF1190 domain-containing protein</fullName>
    </recommendedName>
</protein>
<dbReference type="EMBL" id="LQQO01000002">
    <property type="protein sequence ID" value="KZE18345.1"/>
    <property type="molecule type" value="Genomic_DNA"/>
</dbReference>
<keyword evidence="3" id="KW-1185">Reference proteome</keyword>
<accession>A0ABR5YH51</accession>
<organism evidence="2 3">
    <name type="scientific">Sphingomonas hankookensis</name>
    <dbReference type="NCBI Taxonomy" id="563996"/>
    <lineage>
        <taxon>Bacteria</taxon>
        <taxon>Pseudomonadati</taxon>
        <taxon>Pseudomonadota</taxon>
        <taxon>Alphaproteobacteria</taxon>
        <taxon>Sphingomonadales</taxon>
        <taxon>Sphingomonadaceae</taxon>
        <taxon>Sphingomonas</taxon>
    </lineage>
</organism>
<evidence type="ECO:0000313" key="3">
    <source>
        <dbReference type="Proteomes" id="UP000076609"/>
    </source>
</evidence>
<evidence type="ECO:0008006" key="4">
    <source>
        <dbReference type="Google" id="ProtNLM"/>
    </source>
</evidence>